<gene>
    <name evidence="2" type="ORF">M430DRAFT_20296</name>
</gene>
<dbReference type="STRING" id="857342.A0A2T3AY85"/>
<feature type="signal peptide" evidence="1">
    <location>
        <begin position="1"/>
        <end position="18"/>
    </location>
</feature>
<accession>A0A2T3AY85</accession>
<reference evidence="2 3" key="1">
    <citation type="journal article" date="2018" name="New Phytol.">
        <title>Comparative genomics and transcriptomics depict ericoid mycorrhizal fungi as versatile saprotrophs and plant mutualists.</title>
        <authorList>
            <person name="Martino E."/>
            <person name="Morin E."/>
            <person name="Grelet G.A."/>
            <person name="Kuo A."/>
            <person name="Kohler A."/>
            <person name="Daghino S."/>
            <person name="Barry K.W."/>
            <person name="Cichocki N."/>
            <person name="Clum A."/>
            <person name="Dockter R.B."/>
            <person name="Hainaut M."/>
            <person name="Kuo R.C."/>
            <person name="LaButti K."/>
            <person name="Lindahl B.D."/>
            <person name="Lindquist E.A."/>
            <person name="Lipzen A."/>
            <person name="Khouja H.R."/>
            <person name="Magnuson J."/>
            <person name="Murat C."/>
            <person name="Ohm R.A."/>
            <person name="Singer S.W."/>
            <person name="Spatafora J.W."/>
            <person name="Wang M."/>
            <person name="Veneault-Fourrey C."/>
            <person name="Henrissat B."/>
            <person name="Grigoriev I.V."/>
            <person name="Martin F.M."/>
            <person name="Perotto S."/>
        </authorList>
    </citation>
    <scope>NUCLEOTIDE SEQUENCE [LARGE SCALE GENOMIC DNA]</scope>
    <source>
        <strain evidence="2 3">ATCC 22711</strain>
    </source>
</reference>
<keyword evidence="1" id="KW-0732">Signal</keyword>
<evidence type="ECO:0008006" key="4">
    <source>
        <dbReference type="Google" id="ProtNLM"/>
    </source>
</evidence>
<dbReference type="GeneID" id="36572346"/>
<name>A0A2T3AY85_AMORE</name>
<sequence>MLTNFTALLLSFSPLSSTTRQKVLKDAGASPFNTKFSELANDTLELWHVPGASIAVVDGANMKEARPKHLSPQPCQLLVDDNDKYPQVQWNMPISQLIRDGFVLEDDYKKTPHFTNLNMPFLIYFSHDPAEKAPEAQAQGYVYYQEKYQPVPSRDLEIVSGPGSVVSNVLDYTKWLRAMITSTAPIPKNGHGALKTCRTFIDYHH</sequence>
<dbReference type="InterPro" id="IPR012338">
    <property type="entry name" value="Beta-lactam/transpept-like"/>
</dbReference>
<organism evidence="2 3">
    <name type="scientific">Amorphotheca resinae ATCC 22711</name>
    <dbReference type="NCBI Taxonomy" id="857342"/>
    <lineage>
        <taxon>Eukaryota</taxon>
        <taxon>Fungi</taxon>
        <taxon>Dikarya</taxon>
        <taxon>Ascomycota</taxon>
        <taxon>Pezizomycotina</taxon>
        <taxon>Leotiomycetes</taxon>
        <taxon>Helotiales</taxon>
        <taxon>Amorphothecaceae</taxon>
        <taxon>Amorphotheca</taxon>
    </lineage>
</organism>
<dbReference type="EMBL" id="KZ679013">
    <property type="protein sequence ID" value="PSS14982.1"/>
    <property type="molecule type" value="Genomic_DNA"/>
</dbReference>
<dbReference type="InParanoid" id="A0A2T3AY85"/>
<feature type="chain" id="PRO_5015467752" description="Rhodanese domain-containing protein" evidence="1">
    <location>
        <begin position="19"/>
        <end position="205"/>
    </location>
</feature>
<evidence type="ECO:0000313" key="2">
    <source>
        <dbReference type="EMBL" id="PSS14982.1"/>
    </source>
</evidence>
<protein>
    <recommendedName>
        <fullName evidence="4">Rhodanese domain-containing protein</fullName>
    </recommendedName>
</protein>
<dbReference type="SUPFAM" id="SSF56601">
    <property type="entry name" value="beta-lactamase/transpeptidase-like"/>
    <property type="match status" value="1"/>
</dbReference>
<proteinExistence type="predicted"/>
<dbReference type="Proteomes" id="UP000241818">
    <property type="component" value="Unassembled WGS sequence"/>
</dbReference>
<dbReference type="OrthoDB" id="5946976at2759"/>
<keyword evidence="3" id="KW-1185">Reference proteome</keyword>
<evidence type="ECO:0000313" key="3">
    <source>
        <dbReference type="Proteomes" id="UP000241818"/>
    </source>
</evidence>
<dbReference type="RefSeq" id="XP_024719581.1">
    <property type="nucleotide sequence ID" value="XM_024864265.1"/>
</dbReference>
<dbReference type="Gene3D" id="3.40.710.10">
    <property type="entry name" value="DD-peptidase/beta-lactamase superfamily"/>
    <property type="match status" value="1"/>
</dbReference>
<evidence type="ECO:0000256" key="1">
    <source>
        <dbReference type="SAM" id="SignalP"/>
    </source>
</evidence>
<dbReference type="AlphaFoldDB" id="A0A2T3AY85"/>